<keyword evidence="2" id="KW-0699">rRNA-binding</keyword>
<dbReference type="SUPFAM" id="SSF55653">
    <property type="entry name" value="Ribosomal protein L9 C-domain"/>
    <property type="match status" value="1"/>
</dbReference>
<dbReference type="Gene3D" id="3.40.5.10">
    <property type="entry name" value="Ribosomal protein L9, N-terminal domain"/>
    <property type="match status" value="1"/>
</dbReference>
<feature type="domain" description="Ribosomal protein L9" evidence="7">
    <location>
        <begin position="28"/>
        <end position="66"/>
    </location>
</feature>
<evidence type="ECO:0000256" key="6">
    <source>
        <dbReference type="ARBA" id="ARBA00035427"/>
    </source>
</evidence>
<evidence type="ECO:0000256" key="5">
    <source>
        <dbReference type="ARBA" id="ARBA00023274"/>
    </source>
</evidence>
<dbReference type="InterPro" id="IPR000244">
    <property type="entry name" value="Ribosomal_bL9"/>
</dbReference>
<evidence type="ECO:0000256" key="1">
    <source>
        <dbReference type="ARBA" id="ARBA00010605"/>
    </source>
</evidence>
<evidence type="ECO:0000256" key="3">
    <source>
        <dbReference type="ARBA" id="ARBA00022884"/>
    </source>
</evidence>
<dbReference type="AlphaFoldDB" id="A0A1X2H5I9"/>
<keyword evidence="10" id="KW-1185">Reference proteome</keyword>
<dbReference type="InterPro" id="IPR036935">
    <property type="entry name" value="Ribosomal_bL9_N_sf"/>
</dbReference>
<keyword evidence="3" id="KW-0694">RNA-binding</keyword>
<dbReference type="GO" id="GO:0003735">
    <property type="term" value="F:structural constituent of ribosome"/>
    <property type="evidence" value="ECO:0007669"/>
    <property type="project" value="InterPro"/>
</dbReference>
<dbReference type="Pfam" id="PF01281">
    <property type="entry name" value="Ribosomal_L9_N"/>
    <property type="match status" value="1"/>
</dbReference>
<dbReference type="EMBL" id="MCGN01000009">
    <property type="protein sequence ID" value="ORY93240.1"/>
    <property type="molecule type" value="Genomic_DNA"/>
</dbReference>
<comment type="similarity">
    <text evidence="1">Belongs to the bacterial ribosomal protein bL9 family.</text>
</comment>
<dbReference type="InterPro" id="IPR009027">
    <property type="entry name" value="Ribosomal_bL9/RNase_H1_N"/>
</dbReference>
<dbReference type="GO" id="GO:0006412">
    <property type="term" value="P:translation"/>
    <property type="evidence" value="ECO:0007669"/>
    <property type="project" value="InterPro"/>
</dbReference>
<dbReference type="GO" id="GO:0019843">
    <property type="term" value="F:rRNA binding"/>
    <property type="evidence" value="ECO:0007669"/>
    <property type="project" value="UniProtKB-KW"/>
</dbReference>
<proteinExistence type="inferred from homology"/>
<dbReference type="PANTHER" id="PTHR21368">
    <property type="entry name" value="50S RIBOSOMAL PROTEIN L9"/>
    <property type="match status" value="1"/>
</dbReference>
<evidence type="ECO:0000259" key="8">
    <source>
        <dbReference type="Pfam" id="PF03948"/>
    </source>
</evidence>
<dbReference type="Proteomes" id="UP000242180">
    <property type="component" value="Unassembled WGS sequence"/>
</dbReference>
<keyword evidence="5" id="KW-0687">Ribonucleoprotein</keyword>
<organism evidence="9 10">
    <name type="scientific">Syncephalastrum racemosum</name>
    <name type="common">Filamentous fungus</name>
    <dbReference type="NCBI Taxonomy" id="13706"/>
    <lineage>
        <taxon>Eukaryota</taxon>
        <taxon>Fungi</taxon>
        <taxon>Fungi incertae sedis</taxon>
        <taxon>Mucoromycota</taxon>
        <taxon>Mucoromycotina</taxon>
        <taxon>Mucoromycetes</taxon>
        <taxon>Mucorales</taxon>
        <taxon>Syncephalastraceae</taxon>
        <taxon>Syncephalastrum</taxon>
    </lineage>
</organism>
<evidence type="ECO:0000313" key="10">
    <source>
        <dbReference type="Proteomes" id="UP000242180"/>
    </source>
</evidence>
<evidence type="ECO:0000256" key="2">
    <source>
        <dbReference type="ARBA" id="ARBA00022730"/>
    </source>
</evidence>
<name>A0A1X2H5I9_SYNRA</name>
<gene>
    <name evidence="9" type="ORF">BCR43DRAFT_526833</name>
</gene>
<dbReference type="InParanoid" id="A0A1X2H5I9"/>
<sequence>MSFLLRATARRTPIPTVFKRCAHKKASIQVRLNDYVEGLGIKDDIVSIRPGLMRNVLYPSGKAQYIEIYQGPRDRQRELERAKMAEKQQANATLGVAAEASRRAEQFKQLKGGLASVQSLTFKRAVVPESTATFGSVTVDDLVNALKEQHGLSVDKSLIDFGEGRIKALGEHIVHVRAAENQSPVAIKVLVEAS</sequence>
<comment type="caution">
    <text evidence="9">The sequence shown here is derived from an EMBL/GenBank/DDBJ whole genome shotgun (WGS) entry which is preliminary data.</text>
</comment>
<feature type="domain" description="Large ribosomal subunit protein bL9 C-terminal" evidence="8">
    <location>
        <begin position="107"/>
        <end position="191"/>
    </location>
</feature>
<evidence type="ECO:0000313" key="9">
    <source>
        <dbReference type="EMBL" id="ORY93240.1"/>
    </source>
</evidence>
<dbReference type="InterPro" id="IPR020069">
    <property type="entry name" value="Ribosomal_bL9_C"/>
</dbReference>
<dbReference type="GO" id="GO:0005840">
    <property type="term" value="C:ribosome"/>
    <property type="evidence" value="ECO:0007669"/>
    <property type="project" value="UniProtKB-KW"/>
</dbReference>
<dbReference type="OrthoDB" id="5555409at2759"/>
<dbReference type="SUPFAM" id="SSF55658">
    <property type="entry name" value="L9 N-domain-like"/>
    <property type="match status" value="1"/>
</dbReference>
<accession>A0A1X2H5I9</accession>
<dbReference type="InterPro" id="IPR036791">
    <property type="entry name" value="Ribosomal_bL9_C_sf"/>
</dbReference>
<reference evidence="9 10" key="1">
    <citation type="submission" date="2016-07" db="EMBL/GenBank/DDBJ databases">
        <title>Pervasive Adenine N6-methylation of Active Genes in Fungi.</title>
        <authorList>
            <consortium name="DOE Joint Genome Institute"/>
            <person name="Mondo S.J."/>
            <person name="Dannebaum R.O."/>
            <person name="Kuo R.C."/>
            <person name="Labutti K."/>
            <person name="Haridas S."/>
            <person name="Kuo A."/>
            <person name="Salamov A."/>
            <person name="Ahrendt S.R."/>
            <person name="Lipzen A."/>
            <person name="Sullivan W."/>
            <person name="Andreopoulos W.B."/>
            <person name="Clum A."/>
            <person name="Lindquist E."/>
            <person name="Daum C."/>
            <person name="Ramamoorthy G.K."/>
            <person name="Gryganskyi A."/>
            <person name="Culley D."/>
            <person name="Magnuson J.K."/>
            <person name="James T.Y."/>
            <person name="O'Malley M.A."/>
            <person name="Stajich J.E."/>
            <person name="Spatafora J.W."/>
            <person name="Visel A."/>
            <person name="Grigoriev I.V."/>
        </authorList>
    </citation>
    <scope>NUCLEOTIDE SEQUENCE [LARGE SCALE GENOMIC DNA]</scope>
    <source>
        <strain evidence="9 10">NRRL 2496</strain>
    </source>
</reference>
<keyword evidence="4" id="KW-0689">Ribosomal protein</keyword>
<dbReference type="OMA" id="RQLEFNR"/>
<dbReference type="STRING" id="13706.A0A1X2H5I9"/>
<dbReference type="InterPro" id="IPR020070">
    <property type="entry name" value="Ribosomal_bL9_N"/>
</dbReference>
<evidence type="ECO:0000256" key="4">
    <source>
        <dbReference type="ARBA" id="ARBA00022980"/>
    </source>
</evidence>
<protein>
    <recommendedName>
        <fullName evidence="6">50S ribosomal protein L9, chloroplastic</fullName>
    </recommendedName>
</protein>
<evidence type="ECO:0000259" key="7">
    <source>
        <dbReference type="Pfam" id="PF01281"/>
    </source>
</evidence>
<dbReference type="GO" id="GO:1990904">
    <property type="term" value="C:ribonucleoprotein complex"/>
    <property type="evidence" value="ECO:0007669"/>
    <property type="project" value="UniProtKB-KW"/>
</dbReference>
<dbReference type="Pfam" id="PF03948">
    <property type="entry name" value="Ribosomal_L9_C"/>
    <property type="match status" value="1"/>
</dbReference>
<dbReference type="Gene3D" id="3.10.430.100">
    <property type="entry name" value="Ribosomal protein L9, C-terminal domain"/>
    <property type="match status" value="1"/>
</dbReference>